<evidence type="ECO:0000256" key="7">
    <source>
        <dbReference type="ARBA" id="ARBA00023065"/>
    </source>
</evidence>
<feature type="transmembrane region" description="Helical" evidence="10">
    <location>
        <begin position="274"/>
        <end position="297"/>
    </location>
</feature>
<keyword evidence="6 10" id="KW-1133">Transmembrane helix</keyword>
<reference evidence="11 12" key="1">
    <citation type="submission" date="2016-10" db="EMBL/GenBank/DDBJ databases">
        <authorList>
            <person name="de Groot N.N."/>
        </authorList>
    </citation>
    <scope>NUCLEOTIDE SEQUENCE [LARGE SCALE GENOMIC DNA]</scope>
    <source>
        <strain evidence="11 12">DSM 23042</strain>
    </source>
</reference>
<dbReference type="InterPro" id="IPR050222">
    <property type="entry name" value="MATE_MdtK"/>
</dbReference>
<dbReference type="GO" id="GO:0005886">
    <property type="term" value="C:plasma membrane"/>
    <property type="evidence" value="ECO:0007669"/>
    <property type="project" value="UniProtKB-SubCell"/>
</dbReference>
<evidence type="ECO:0000256" key="1">
    <source>
        <dbReference type="ARBA" id="ARBA00004429"/>
    </source>
</evidence>
<keyword evidence="5 10" id="KW-0812">Transmembrane</keyword>
<dbReference type="STRING" id="641238.SAMN04490244_108170"/>
<dbReference type="EMBL" id="FOGU01000008">
    <property type="protein sequence ID" value="SES26151.1"/>
    <property type="molecule type" value="Genomic_DNA"/>
</dbReference>
<evidence type="ECO:0000256" key="9">
    <source>
        <dbReference type="ARBA" id="ARBA00031636"/>
    </source>
</evidence>
<evidence type="ECO:0000256" key="3">
    <source>
        <dbReference type="ARBA" id="ARBA00022449"/>
    </source>
</evidence>
<protein>
    <recommendedName>
        <fullName evidence="9">Multidrug-efflux transporter</fullName>
    </recommendedName>
</protein>
<evidence type="ECO:0000256" key="2">
    <source>
        <dbReference type="ARBA" id="ARBA00022448"/>
    </source>
</evidence>
<feature type="transmembrane region" description="Helical" evidence="10">
    <location>
        <begin position="397"/>
        <end position="418"/>
    </location>
</feature>
<organism evidence="11 12">
    <name type="scientific">Tranquillimonas rosea</name>
    <dbReference type="NCBI Taxonomy" id="641238"/>
    <lineage>
        <taxon>Bacteria</taxon>
        <taxon>Pseudomonadati</taxon>
        <taxon>Pseudomonadota</taxon>
        <taxon>Alphaproteobacteria</taxon>
        <taxon>Rhodobacterales</taxon>
        <taxon>Roseobacteraceae</taxon>
        <taxon>Tranquillimonas</taxon>
    </lineage>
</organism>
<accession>A0A1H9VXA6</accession>
<proteinExistence type="predicted"/>
<evidence type="ECO:0000313" key="11">
    <source>
        <dbReference type="EMBL" id="SES26151.1"/>
    </source>
</evidence>
<dbReference type="RefSeq" id="WP_092694842.1">
    <property type="nucleotide sequence ID" value="NZ_FOGU01000008.1"/>
</dbReference>
<keyword evidence="4" id="KW-1003">Cell membrane</keyword>
<sequence length="452" mass="47251">MTRALRSSVFRADLRRVLALGLPLIGSHVAQYALTLTDAVMLGRYDVTALAGETVGGALFFVLFIMGSGIAWAVMPMVARADGAGDPTQMRRATRMGMWLSALFTLFCVPIFVFATPLMNAIGQEPDVAALAGAYLGVLGAGLLPALWVMVLKSALAALERTRVVFWVTLAALPVNVLLNWLFIFGPGPLPEMGIRGAALGSLLVHLASFAVLVVYVRATLPERAVFARFWRFDGEAFAAVLRLGWPIGLTNLAEVGLFSASSVMMGWVGTIPLAAHGIALQITSTAFMVHVGLSNVATIRAGNALGRGDAAGLRRGAVVVIGVSGAAALATITVFLTLPETLISLFLDPDEPARAEVLAIGRVLLAAAALFQLVDAAQVLALGLLRGVQDTRVPMVIAAIAYWGVGAPLAWALAFPLGVGGVGIWLGLAGGLGVAGVFMMLRFWRGRAATG</sequence>
<evidence type="ECO:0000256" key="5">
    <source>
        <dbReference type="ARBA" id="ARBA00022692"/>
    </source>
</evidence>
<dbReference type="Pfam" id="PF01554">
    <property type="entry name" value="MatE"/>
    <property type="match status" value="2"/>
</dbReference>
<evidence type="ECO:0000256" key="10">
    <source>
        <dbReference type="SAM" id="Phobius"/>
    </source>
</evidence>
<dbReference type="PANTHER" id="PTHR43298:SF2">
    <property type="entry name" value="FMN_FAD EXPORTER YEEO-RELATED"/>
    <property type="match status" value="1"/>
</dbReference>
<dbReference type="AlphaFoldDB" id="A0A1H9VXA6"/>
<feature type="transmembrane region" description="Helical" evidence="10">
    <location>
        <begin position="237"/>
        <end position="254"/>
    </location>
</feature>
<feature type="transmembrane region" description="Helical" evidence="10">
    <location>
        <begin position="359"/>
        <end position="385"/>
    </location>
</feature>
<name>A0A1H9VXA6_9RHOB</name>
<dbReference type="OrthoDB" id="9780160at2"/>
<feature type="transmembrane region" description="Helical" evidence="10">
    <location>
        <begin position="164"/>
        <end position="185"/>
    </location>
</feature>
<feature type="transmembrane region" description="Helical" evidence="10">
    <location>
        <begin position="59"/>
        <end position="79"/>
    </location>
</feature>
<dbReference type="GO" id="GO:0042910">
    <property type="term" value="F:xenobiotic transmembrane transporter activity"/>
    <property type="evidence" value="ECO:0007669"/>
    <property type="project" value="InterPro"/>
</dbReference>
<keyword evidence="7" id="KW-0406">Ion transport</keyword>
<feature type="transmembrane region" description="Helical" evidence="10">
    <location>
        <begin position="128"/>
        <end position="152"/>
    </location>
</feature>
<dbReference type="GO" id="GO:0006811">
    <property type="term" value="P:monoatomic ion transport"/>
    <property type="evidence" value="ECO:0007669"/>
    <property type="project" value="UniProtKB-KW"/>
</dbReference>
<feature type="transmembrane region" description="Helical" evidence="10">
    <location>
        <begin position="99"/>
        <end position="122"/>
    </location>
</feature>
<keyword evidence="8 10" id="KW-0472">Membrane</keyword>
<keyword evidence="12" id="KW-1185">Reference proteome</keyword>
<dbReference type="CDD" id="cd13131">
    <property type="entry name" value="MATE_NorM_like"/>
    <property type="match status" value="1"/>
</dbReference>
<comment type="subcellular location">
    <subcellularLocation>
        <location evidence="1">Cell inner membrane</location>
        <topology evidence="1">Multi-pass membrane protein</topology>
    </subcellularLocation>
</comment>
<dbReference type="GO" id="GO:0015297">
    <property type="term" value="F:antiporter activity"/>
    <property type="evidence" value="ECO:0007669"/>
    <property type="project" value="UniProtKB-KW"/>
</dbReference>
<dbReference type="PIRSF" id="PIRSF006603">
    <property type="entry name" value="DinF"/>
    <property type="match status" value="1"/>
</dbReference>
<dbReference type="PANTHER" id="PTHR43298">
    <property type="entry name" value="MULTIDRUG RESISTANCE PROTEIN NORM-RELATED"/>
    <property type="match status" value="1"/>
</dbReference>
<dbReference type="NCBIfam" id="TIGR00797">
    <property type="entry name" value="matE"/>
    <property type="match status" value="1"/>
</dbReference>
<keyword evidence="3" id="KW-0050">Antiport</keyword>
<dbReference type="Proteomes" id="UP000198885">
    <property type="component" value="Unassembled WGS sequence"/>
</dbReference>
<evidence type="ECO:0000256" key="6">
    <source>
        <dbReference type="ARBA" id="ARBA00022989"/>
    </source>
</evidence>
<evidence type="ECO:0000256" key="4">
    <source>
        <dbReference type="ARBA" id="ARBA00022475"/>
    </source>
</evidence>
<keyword evidence="2" id="KW-0813">Transport</keyword>
<dbReference type="InterPro" id="IPR002528">
    <property type="entry name" value="MATE_fam"/>
</dbReference>
<feature type="transmembrane region" description="Helical" evidence="10">
    <location>
        <begin position="197"/>
        <end position="217"/>
    </location>
</feature>
<feature type="transmembrane region" description="Helical" evidence="10">
    <location>
        <begin position="318"/>
        <end position="339"/>
    </location>
</feature>
<evidence type="ECO:0000256" key="8">
    <source>
        <dbReference type="ARBA" id="ARBA00023136"/>
    </source>
</evidence>
<feature type="transmembrane region" description="Helical" evidence="10">
    <location>
        <begin position="424"/>
        <end position="445"/>
    </location>
</feature>
<evidence type="ECO:0000313" key="12">
    <source>
        <dbReference type="Proteomes" id="UP000198885"/>
    </source>
</evidence>
<gene>
    <name evidence="11" type="ORF">SAMN04490244_108170</name>
</gene>
<dbReference type="InterPro" id="IPR048279">
    <property type="entry name" value="MdtK-like"/>
</dbReference>